<feature type="compositionally biased region" description="Pro residues" evidence="3">
    <location>
        <begin position="1"/>
        <end position="10"/>
    </location>
</feature>
<comment type="caution">
    <text evidence="5">The sequence shown here is derived from an EMBL/GenBank/DDBJ whole genome shotgun (WGS) entry which is preliminary data.</text>
</comment>
<dbReference type="InterPro" id="IPR008207">
    <property type="entry name" value="Sig_transdc_His_kin_Hpt_dom"/>
</dbReference>
<reference evidence="5 6" key="1">
    <citation type="submission" date="2021-03" db="EMBL/GenBank/DDBJ databases">
        <title>Genomic Encyclopedia of Type Strains, Phase III (KMG-III): the genomes of soil and plant-associated and newly described type strains.</title>
        <authorList>
            <person name="Whitman W."/>
        </authorList>
    </citation>
    <scope>NUCLEOTIDE SEQUENCE [LARGE SCALE GENOMIC DNA]</scope>
    <source>
        <strain evidence="5 6">IMMIB AFH-6</strain>
    </source>
</reference>
<dbReference type="Pfam" id="PF01627">
    <property type="entry name" value="Hpt"/>
    <property type="match status" value="1"/>
</dbReference>
<feature type="modified residue" description="Phosphohistidine" evidence="2">
    <location>
        <position position="74"/>
    </location>
</feature>
<dbReference type="Gene3D" id="1.20.120.160">
    <property type="entry name" value="HPT domain"/>
    <property type="match status" value="1"/>
</dbReference>
<accession>A0ABS4SD69</accession>
<gene>
    <name evidence="5" type="ORF">J2851_000248</name>
</gene>
<dbReference type="RefSeq" id="WP_209762661.1">
    <property type="nucleotide sequence ID" value="NZ_JAGINP010000001.1"/>
</dbReference>
<keyword evidence="1" id="KW-0902">Two-component regulatory system</keyword>
<dbReference type="InterPro" id="IPR036641">
    <property type="entry name" value="HPT_dom_sf"/>
</dbReference>
<feature type="region of interest" description="Disordered" evidence="3">
    <location>
        <begin position="1"/>
        <end position="22"/>
    </location>
</feature>
<feature type="domain" description="HPt" evidence="4">
    <location>
        <begin position="35"/>
        <end position="128"/>
    </location>
</feature>
<dbReference type="SUPFAM" id="SSF47226">
    <property type="entry name" value="Histidine-containing phosphotransfer domain, HPT domain"/>
    <property type="match status" value="1"/>
</dbReference>
<feature type="compositionally biased region" description="Low complexity" evidence="3">
    <location>
        <begin position="11"/>
        <end position="20"/>
    </location>
</feature>
<dbReference type="Proteomes" id="UP000781958">
    <property type="component" value="Unassembled WGS sequence"/>
</dbReference>
<proteinExistence type="predicted"/>
<name>A0ABS4SD69_9PROT</name>
<evidence type="ECO:0000256" key="2">
    <source>
        <dbReference type="PROSITE-ProRule" id="PRU00110"/>
    </source>
</evidence>
<dbReference type="PROSITE" id="PS50894">
    <property type="entry name" value="HPT"/>
    <property type="match status" value="1"/>
</dbReference>
<dbReference type="EMBL" id="JAGINP010000001">
    <property type="protein sequence ID" value="MBP2290511.1"/>
    <property type="molecule type" value="Genomic_DNA"/>
</dbReference>
<keyword evidence="2" id="KW-0597">Phosphoprotein</keyword>
<sequence length="128" mass="13571">MPASPPPSPLDAPAASGPDPEVLDVEPMVRNFGTLGPTVTMLYDLFLKNERDLAERLRDRLEQDDLPGARLAAHAAAGAARTAGAHRLAGLFSAIEENLLSGDADRARLQARAIAPALDDVHSMIARI</sequence>
<evidence type="ECO:0000259" key="4">
    <source>
        <dbReference type="PROSITE" id="PS50894"/>
    </source>
</evidence>
<evidence type="ECO:0000256" key="3">
    <source>
        <dbReference type="SAM" id="MobiDB-lite"/>
    </source>
</evidence>
<keyword evidence="6" id="KW-1185">Reference proteome</keyword>
<protein>
    <submittedName>
        <fullName evidence="5">HPt (Histidine-containing phosphotransfer) domain-containing protein</fullName>
    </submittedName>
</protein>
<evidence type="ECO:0000256" key="1">
    <source>
        <dbReference type="ARBA" id="ARBA00023012"/>
    </source>
</evidence>
<organism evidence="5 6">
    <name type="scientific">Azospirillum rugosum</name>
    <dbReference type="NCBI Taxonomy" id="416170"/>
    <lineage>
        <taxon>Bacteria</taxon>
        <taxon>Pseudomonadati</taxon>
        <taxon>Pseudomonadota</taxon>
        <taxon>Alphaproteobacteria</taxon>
        <taxon>Rhodospirillales</taxon>
        <taxon>Azospirillaceae</taxon>
        <taxon>Azospirillum</taxon>
    </lineage>
</organism>
<evidence type="ECO:0000313" key="6">
    <source>
        <dbReference type="Proteomes" id="UP000781958"/>
    </source>
</evidence>
<evidence type="ECO:0000313" key="5">
    <source>
        <dbReference type="EMBL" id="MBP2290511.1"/>
    </source>
</evidence>